<dbReference type="InterPro" id="IPR036873">
    <property type="entry name" value="Rhodanese-like_dom_sf"/>
</dbReference>
<feature type="domain" description="Rhodanese" evidence="2">
    <location>
        <begin position="360"/>
        <end position="443"/>
    </location>
</feature>
<evidence type="ECO:0000256" key="1">
    <source>
        <dbReference type="ARBA" id="ARBA00022723"/>
    </source>
</evidence>
<dbReference type="Gene3D" id="3.40.250.10">
    <property type="entry name" value="Rhodanese-like domain"/>
    <property type="match status" value="2"/>
</dbReference>
<proteinExistence type="predicted"/>
<dbReference type="Pfam" id="PF00753">
    <property type="entry name" value="Lactamase_B"/>
    <property type="match status" value="1"/>
</dbReference>
<evidence type="ECO:0000313" key="3">
    <source>
        <dbReference type="EMBL" id="ANH83860.1"/>
    </source>
</evidence>
<dbReference type="Pfam" id="PF00581">
    <property type="entry name" value="Rhodanese"/>
    <property type="match status" value="1"/>
</dbReference>
<dbReference type="Gene3D" id="3.60.15.10">
    <property type="entry name" value="Ribonuclease Z/Hydroxyacylglutathione hydrolase-like"/>
    <property type="match status" value="1"/>
</dbReference>
<dbReference type="PANTHER" id="PTHR43084:SF1">
    <property type="entry name" value="PERSULFIDE DIOXYGENASE ETHE1, MITOCHONDRIAL"/>
    <property type="match status" value="1"/>
</dbReference>
<dbReference type="InterPro" id="IPR001763">
    <property type="entry name" value="Rhodanese-like_dom"/>
</dbReference>
<dbReference type="GO" id="GO:0006749">
    <property type="term" value="P:glutathione metabolic process"/>
    <property type="evidence" value="ECO:0007669"/>
    <property type="project" value="InterPro"/>
</dbReference>
<dbReference type="CDD" id="cd00158">
    <property type="entry name" value="RHOD"/>
    <property type="match status" value="1"/>
</dbReference>
<dbReference type="SMART" id="SM00450">
    <property type="entry name" value="RHOD"/>
    <property type="match status" value="1"/>
</dbReference>
<dbReference type="PROSITE" id="PS50206">
    <property type="entry name" value="RHODANESE_3"/>
    <property type="match status" value="2"/>
</dbReference>
<name>A0A1A9IAS2_9BACT</name>
<dbReference type="InterPro" id="IPR044528">
    <property type="entry name" value="POD-like_MBL-fold"/>
</dbReference>
<sequence length="450" mass="50090">MEQFFDKGLAQFTYAILFNKKLILIDPARDARPFYDYAAAQKATIVGIIETHPHADFISSHAEIQRKTGGKIYVSEKLNAQYPHQPVKEGDRIPLTEKVQLRIIETPGHSPDSISVILQENGTDRVVFTGDALLFGDVGRPDLREYGSNENEQRTYLAKALYHTLNEKYAPLNNEVIVYPTHGAGSLCGTAIRNVTSSTIGYEKQNNHAFHHATEAAFVSALLKELPFIPGYFPYDVELNRSGAADLKENITKVRSFPVNHPVPHNATVVDIRSRDVYQHSYYTNALNVPDGGKFETWLGTVIPPSQKFYVIGQDNSALDVAIKKLAKIGYETNIEGVFIYDLKKEIPTFLDGKPFKLKDAGKYTIIDVRNPNEYKAGKLIASAVNIPLPYLGKRLSAVPTDKPVVVHCASGYRSAIAASILRKQYPGLQILDLGEAIYQIQKEEAPDTK</sequence>
<evidence type="ECO:0000313" key="4">
    <source>
        <dbReference type="Proteomes" id="UP000077667"/>
    </source>
</evidence>
<dbReference type="AlphaFoldDB" id="A0A1A9IAS2"/>
<dbReference type="STRING" id="1176587.A8C56_10950"/>
<accession>A0A1A9IAS2</accession>
<feature type="domain" description="Rhodanese" evidence="2">
    <location>
        <begin position="263"/>
        <end position="352"/>
    </location>
</feature>
<dbReference type="GO" id="GO:0050313">
    <property type="term" value="F:sulfur dioxygenase activity"/>
    <property type="evidence" value="ECO:0007669"/>
    <property type="project" value="InterPro"/>
</dbReference>
<protein>
    <recommendedName>
        <fullName evidence="2">Rhodanese domain-containing protein</fullName>
    </recommendedName>
</protein>
<dbReference type="InterPro" id="IPR051682">
    <property type="entry name" value="Mito_Persulfide_Diox"/>
</dbReference>
<dbReference type="CDD" id="cd07724">
    <property type="entry name" value="POD-like_MBL-fold"/>
    <property type="match status" value="1"/>
</dbReference>
<keyword evidence="4" id="KW-1185">Reference proteome</keyword>
<dbReference type="InterPro" id="IPR001279">
    <property type="entry name" value="Metallo-B-lactamas"/>
</dbReference>
<dbReference type="EMBL" id="CP015772">
    <property type="protein sequence ID" value="ANH83860.1"/>
    <property type="molecule type" value="Genomic_DNA"/>
</dbReference>
<organism evidence="3 4">
    <name type="scientific">Niabella ginsenosidivorans</name>
    <dbReference type="NCBI Taxonomy" id="1176587"/>
    <lineage>
        <taxon>Bacteria</taxon>
        <taxon>Pseudomonadati</taxon>
        <taxon>Bacteroidota</taxon>
        <taxon>Chitinophagia</taxon>
        <taxon>Chitinophagales</taxon>
        <taxon>Chitinophagaceae</taxon>
        <taxon>Niabella</taxon>
    </lineage>
</organism>
<dbReference type="SUPFAM" id="SSF56281">
    <property type="entry name" value="Metallo-hydrolase/oxidoreductase"/>
    <property type="match status" value="1"/>
</dbReference>
<evidence type="ECO:0000259" key="2">
    <source>
        <dbReference type="PROSITE" id="PS50206"/>
    </source>
</evidence>
<dbReference type="SMART" id="SM00849">
    <property type="entry name" value="Lactamase_B"/>
    <property type="match status" value="1"/>
</dbReference>
<dbReference type="PANTHER" id="PTHR43084">
    <property type="entry name" value="PERSULFIDE DIOXYGENASE ETHE1"/>
    <property type="match status" value="1"/>
</dbReference>
<dbReference type="InterPro" id="IPR036866">
    <property type="entry name" value="RibonucZ/Hydroxyglut_hydro"/>
</dbReference>
<keyword evidence="1" id="KW-0479">Metal-binding</keyword>
<dbReference type="GO" id="GO:0046872">
    <property type="term" value="F:metal ion binding"/>
    <property type="evidence" value="ECO:0007669"/>
    <property type="project" value="UniProtKB-KW"/>
</dbReference>
<gene>
    <name evidence="3" type="ORF">A8C56_10950</name>
</gene>
<dbReference type="GO" id="GO:0070813">
    <property type="term" value="P:hydrogen sulfide metabolic process"/>
    <property type="evidence" value="ECO:0007669"/>
    <property type="project" value="TreeGrafter"/>
</dbReference>
<reference evidence="3 4" key="1">
    <citation type="submission" date="2016-05" db="EMBL/GenBank/DDBJ databases">
        <title>Niabella ginsenosidivorans BS26 whole genome sequencing.</title>
        <authorList>
            <person name="Im W.T."/>
            <person name="Siddiqi M.Z."/>
        </authorList>
    </citation>
    <scope>NUCLEOTIDE SEQUENCE [LARGE SCALE GENOMIC DNA]</scope>
    <source>
        <strain evidence="3 4">BS26</strain>
    </source>
</reference>
<dbReference type="Proteomes" id="UP000077667">
    <property type="component" value="Chromosome"/>
</dbReference>
<dbReference type="SUPFAM" id="SSF52821">
    <property type="entry name" value="Rhodanese/Cell cycle control phosphatase"/>
    <property type="match status" value="2"/>
</dbReference>
<dbReference type="KEGG" id="nia:A8C56_10950"/>